<proteinExistence type="predicted"/>
<evidence type="ECO:0000256" key="1">
    <source>
        <dbReference type="SAM" id="Phobius"/>
    </source>
</evidence>
<feature type="transmembrane region" description="Helical" evidence="1">
    <location>
        <begin position="6"/>
        <end position="25"/>
    </location>
</feature>
<keyword evidence="1" id="KW-1133">Transmembrane helix</keyword>
<accession>A0A0F9LBG6</accession>
<keyword evidence="1" id="KW-0812">Transmembrane</keyword>
<feature type="transmembrane region" description="Helical" evidence="1">
    <location>
        <begin position="61"/>
        <end position="79"/>
    </location>
</feature>
<comment type="caution">
    <text evidence="2">The sequence shown here is derived from an EMBL/GenBank/DDBJ whole genome shotgun (WGS) entry which is preliminary data.</text>
</comment>
<dbReference type="AlphaFoldDB" id="A0A0F9LBG6"/>
<organism evidence="2">
    <name type="scientific">marine sediment metagenome</name>
    <dbReference type="NCBI Taxonomy" id="412755"/>
    <lineage>
        <taxon>unclassified sequences</taxon>
        <taxon>metagenomes</taxon>
        <taxon>ecological metagenomes</taxon>
    </lineage>
</organism>
<reference evidence="2" key="1">
    <citation type="journal article" date="2015" name="Nature">
        <title>Complex archaea that bridge the gap between prokaryotes and eukaryotes.</title>
        <authorList>
            <person name="Spang A."/>
            <person name="Saw J.H."/>
            <person name="Jorgensen S.L."/>
            <person name="Zaremba-Niedzwiedzka K."/>
            <person name="Martijn J."/>
            <person name="Lind A.E."/>
            <person name="van Eijk R."/>
            <person name="Schleper C."/>
            <person name="Guy L."/>
            <person name="Ettema T.J."/>
        </authorList>
    </citation>
    <scope>NUCLEOTIDE SEQUENCE</scope>
</reference>
<evidence type="ECO:0000313" key="2">
    <source>
        <dbReference type="EMBL" id="KKM84691.1"/>
    </source>
</evidence>
<gene>
    <name evidence="2" type="ORF">LCGC14_1296640</name>
</gene>
<keyword evidence="1" id="KW-0472">Membrane</keyword>
<dbReference type="EMBL" id="LAZR01007526">
    <property type="protein sequence ID" value="KKM84691.1"/>
    <property type="molecule type" value="Genomic_DNA"/>
</dbReference>
<sequence length="83" mass="9464">MILKYISTVIYFISTICLLAGLWRVSKEDLVMIGLAVWASDDDEENEKMPHIRHLIQSSRWLIASAVLAGLAQFLLLWSKCDL</sequence>
<name>A0A0F9LBG6_9ZZZZ</name>
<protein>
    <submittedName>
        <fullName evidence="2">Uncharacterized protein</fullName>
    </submittedName>
</protein>